<keyword evidence="4 8" id="KW-0808">Transferase</keyword>
<dbReference type="GO" id="GO:0031071">
    <property type="term" value="F:cysteine desulfurase activity"/>
    <property type="evidence" value="ECO:0007669"/>
    <property type="project" value="UniProtKB-EC"/>
</dbReference>
<evidence type="ECO:0000256" key="7">
    <source>
        <dbReference type="RuleBase" id="RU004504"/>
    </source>
</evidence>
<keyword evidence="5 8" id="KW-0663">Pyridoxal phosphate</keyword>
<accession>A0ABW3WG35</accession>
<evidence type="ECO:0000259" key="9">
    <source>
        <dbReference type="Pfam" id="PF00266"/>
    </source>
</evidence>
<comment type="similarity">
    <text evidence="2 8">Belongs to the class-V pyridoxal-phosphate-dependent aminotransferase family. Csd subfamily.</text>
</comment>
<evidence type="ECO:0000256" key="5">
    <source>
        <dbReference type="ARBA" id="ARBA00022898"/>
    </source>
</evidence>
<dbReference type="InterPro" id="IPR015424">
    <property type="entry name" value="PyrdxlP-dep_Trfase"/>
</dbReference>
<dbReference type="EC" id="2.8.1.7" evidence="3 8"/>
<dbReference type="EMBL" id="JBHTMC010000020">
    <property type="protein sequence ID" value="MFD1263947.1"/>
    <property type="molecule type" value="Genomic_DNA"/>
</dbReference>
<comment type="caution">
    <text evidence="10">The sequence shown here is derived from an EMBL/GenBank/DDBJ whole genome shotgun (WGS) entry which is preliminary data.</text>
</comment>
<feature type="domain" description="Aminotransferase class V" evidence="9">
    <location>
        <begin position="35"/>
        <end position="403"/>
    </location>
</feature>
<organism evidence="10 11">
    <name type="scientific">Thauera mechernichensis</name>
    <dbReference type="NCBI Taxonomy" id="82788"/>
    <lineage>
        <taxon>Bacteria</taxon>
        <taxon>Pseudomonadati</taxon>
        <taxon>Pseudomonadota</taxon>
        <taxon>Betaproteobacteria</taxon>
        <taxon>Rhodocyclales</taxon>
        <taxon>Zoogloeaceae</taxon>
        <taxon>Thauera</taxon>
    </lineage>
</organism>
<dbReference type="RefSeq" id="WP_270069871.1">
    <property type="nucleotide sequence ID" value="NZ_JARQZE010000005.1"/>
</dbReference>
<sequence length="419" mass="44432">MHTLQSAPATRPALLQRAADFPILSRPVHGKRLAYLDNGATTQKPDAVIEAERGFYRHSNANIHRGVHWLSQHATELYDAARTSVQGLLNAASADEIVFTRGTTEAINLVAQSWGRPRLTVGDEILVTHMEHHSNIVPWQLLCEQTGAVLKVVPVEINGELDMLAFDGLLGERTRLVAITHVSNALGTVLPVAELTAKAHAAGAVVLVDGAQAVAHTTVDVQAIGCDFYAFSGHKLYGPTGIGALYGRRALLDAMPPWQGGGDMIRTVAFEHTTFAPSPQRFEAGTPNIAGAVGLGAAIEYVRGIGLERIAAHEHALLEQATAALADIRGLRLVGTAANKAGILSFLVDGIHPHDLGTILDSEGVAIRAGHHCAMPLMTRLGIPGTARASFALYNSPADIDALVAAIHKAQRMFGTRGA</sequence>
<evidence type="ECO:0000256" key="8">
    <source>
        <dbReference type="RuleBase" id="RU004506"/>
    </source>
</evidence>
<dbReference type="PANTHER" id="PTHR43586:SF8">
    <property type="entry name" value="CYSTEINE DESULFURASE 1, CHLOROPLASTIC"/>
    <property type="match status" value="1"/>
</dbReference>
<dbReference type="PROSITE" id="PS00595">
    <property type="entry name" value="AA_TRANSFER_CLASS_5"/>
    <property type="match status" value="1"/>
</dbReference>
<comment type="cofactor">
    <cofactor evidence="1 7">
        <name>pyridoxal 5'-phosphate</name>
        <dbReference type="ChEBI" id="CHEBI:597326"/>
    </cofactor>
</comment>
<gene>
    <name evidence="10" type="ORF">ACFQ4M_10140</name>
</gene>
<proteinExistence type="inferred from homology"/>
<evidence type="ECO:0000256" key="6">
    <source>
        <dbReference type="ARBA" id="ARBA00050776"/>
    </source>
</evidence>
<dbReference type="Gene3D" id="3.90.1150.10">
    <property type="entry name" value="Aspartate Aminotransferase, domain 1"/>
    <property type="match status" value="1"/>
</dbReference>
<name>A0ABW3WG35_9RHOO</name>
<evidence type="ECO:0000313" key="10">
    <source>
        <dbReference type="EMBL" id="MFD1263947.1"/>
    </source>
</evidence>
<dbReference type="InterPro" id="IPR020578">
    <property type="entry name" value="Aminotrans_V_PyrdxlP_BS"/>
</dbReference>
<dbReference type="Proteomes" id="UP001597158">
    <property type="component" value="Unassembled WGS sequence"/>
</dbReference>
<dbReference type="Gene3D" id="3.40.640.10">
    <property type="entry name" value="Type I PLP-dependent aspartate aminotransferase-like (Major domain)"/>
    <property type="match status" value="1"/>
</dbReference>
<dbReference type="InterPro" id="IPR000192">
    <property type="entry name" value="Aminotrans_V_dom"/>
</dbReference>
<reference evidence="11" key="1">
    <citation type="journal article" date="2019" name="Int. J. Syst. Evol. Microbiol.">
        <title>The Global Catalogue of Microorganisms (GCM) 10K type strain sequencing project: providing services to taxonomists for standard genome sequencing and annotation.</title>
        <authorList>
            <consortium name="The Broad Institute Genomics Platform"/>
            <consortium name="The Broad Institute Genome Sequencing Center for Infectious Disease"/>
            <person name="Wu L."/>
            <person name="Ma J."/>
        </authorList>
    </citation>
    <scope>NUCLEOTIDE SEQUENCE [LARGE SCALE GENOMIC DNA]</scope>
    <source>
        <strain evidence="11">CCUG 48884</strain>
    </source>
</reference>
<protein>
    <recommendedName>
        <fullName evidence="3 8">Cysteine desulfurase</fullName>
        <ecNumber evidence="3 8">2.8.1.7</ecNumber>
    </recommendedName>
</protein>
<dbReference type="CDD" id="cd06453">
    <property type="entry name" value="SufS_like"/>
    <property type="match status" value="1"/>
</dbReference>
<dbReference type="NCBIfam" id="TIGR01979">
    <property type="entry name" value="sufS"/>
    <property type="match status" value="1"/>
</dbReference>
<dbReference type="InterPro" id="IPR015421">
    <property type="entry name" value="PyrdxlP-dep_Trfase_major"/>
</dbReference>
<evidence type="ECO:0000256" key="3">
    <source>
        <dbReference type="ARBA" id="ARBA00012239"/>
    </source>
</evidence>
<dbReference type="PANTHER" id="PTHR43586">
    <property type="entry name" value="CYSTEINE DESULFURASE"/>
    <property type="match status" value="1"/>
</dbReference>
<dbReference type="SUPFAM" id="SSF53383">
    <property type="entry name" value="PLP-dependent transferases"/>
    <property type="match status" value="1"/>
</dbReference>
<comment type="catalytic activity">
    <reaction evidence="6 8">
        <text>(sulfur carrier)-H + L-cysteine = (sulfur carrier)-SH + L-alanine</text>
        <dbReference type="Rhea" id="RHEA:43892"/>
        <dbReference type="Rhea" id="RHEA-COMP:14737"/>
        <dbReference type="Rhea" id="RHEA-COMP:14739"/>
        <dbReference type="ChEBI" id="CHEBI:29917"/>
        <dbReference type="ChEBI" id="CHEBI:35235"/>
        <dbReference type="ChEBI" id="CHEBI:57972"/>
        <dbReference type="ChEBI" id="CHEBI:64428"/>
        <dbReference type="EC" id="2.8.1.7"/>
    </reaction>
</comment>
<evidence type="ECO:0000313" key="11">
    <source>
        <dbReference type="Proteomes" id="UP001597158"/>
    </source>
</evidence>
<evidence type="ECO:0000256" key="4">
    <source>
        <dbReference type="ARBA" id="ARBA00022679"/>
    </source>
</evidence>
<evidence type="ECO:0000256" key="2">
    <source>
        <dbReference type="ARBA" id="ARBA00010447"/>
    </source>
</evidence>
<dbReference type="Pfam" id="PF00266">
    <property type="entry name" value="Aminotran_5"/>
    <property type="match status" value="1"/>
</dbReference>
<comment type="function">
    <text evidence="8">Catalyzes the removal of elemental sulfur and selenium atoms from L-cysteine, L-cystine, L-selenocysteine, and L-selenocystine to produce L-alanine.</text>
</comment>
<evidence type="ECO:0000256" key="1">
    <source>
        <dbReference type="ARBA" id="ARBA00001933"/>
    </source>
</evidence>
<dbReference type="InterPro" id="IPR010970">
    <property type="entry name" value="Cys_dSase_SufS"/>
</dbReference>
<keyword evidence="11" id="KW-1185">Reference proteome</keyword>
<dbReference type="InterPro" id="IPR015422">
    <property type="entry name" value="PyrdxlP-dep_Trfase_small"/>
</dbReference>